<dbReference type="InterPro" id="IPR019416">
    <property type="entry name" value="NCBP3"/>
</dbReference>
<feature type="region of interest" description="Disordered" evidence="1">
    <location>
        <begin position="204"/>
        <end position="240"/>
    </location>
</feature>
<evidence type="ECO:0000313" key="2">
    <source>
        <dbReference type="EMBL" id="CAI5759750.1"/>
    </source>
</evidence>
<dbReference type="EMBL" id="CANTUO010000005">
    <property type="protein sequence ID" value="CAI5759750.1"/>
    <property type="molecule type" value="Genomic_DNA"/>
</dbReference>
<evidence type="ECO:0000313" key="3">
    <source>
        <dbReference type="Proteomes" id="UP001152885"/>
    </source>
</evidence>
<feature type="compositionally biased region" description="Polar residues" evidence="1">
    <location>
        <begin position="277"/>
        <end position="288"/>
    </location>
</feature>
<dbReference type="Pfam" id="PF10309">
    <property type="entry name" value="NCBP3"/>
    <property type="match status" value="1"/>
</dbReference>
<evidence type="ECO:0000256" key="1">
    <source>
        <dbReference type="SAM" id="MobiDB-lite"/>
    </source>
</evidence>
<dbReference type="Proteomes" id="UP001152885">
    <property type="component" value="Unassembled WGS sequence"/>
</dbReference>
<feature type="compositionally biased region" description="Polar residues" evidence="1">
    <location>
        <begin position="155"/>
        <end position="170"/>
    </location>
</feature>
<protein>
    <submittedName>
        <fullName evidence="2">Uncharacterized protein</fullName>
    </submittedName>
</protein>
<dbReference type="GO" id="GO:0000340">
    <property type="term" value="F:RNA 7-methylguanosine cap binding"/>
    <property type="evidence" value="ECO:0007669"/>
    <property type="project" value="InterPro"/>
</dbReference>
<dbReference type="PANTHER" id="PTHR16291">
    <property type="entry name" value="NUCLEAR CAP-BINDING PROTEIN SUBUNIT 3"/>
    <property type="match status" value="1"/>
</dbReference>
<dbReference type="AlphaFoldDB" id="A0A9W4U0J6"/>
<name>A0A9W4U0J6_9ASCO</name>
<dbReference type="OrthoDB" id="422106at2759"/>
<keyword evidence="3" id="KW-1185">Reference proteome</keyword>
<organism evidence="2 3">
    <name type="scientific">Candida verbasci</name>
    <dbReference type="NCBI Taxonomy" id="1227364"/>
    <lineage>
        <taxon>Eukaryota</taxon>
        <taxon>Fungi</taxon>
        <taxon>Dikarya</taxon>
        <taxon>Ascomycota</taxon>
        <taxon>Saccharomycotina</taxon>
        <taxon>Pichiomycetes</taxon>
        <taxon>Debaryomycetaceae</taxon>
        <taxon>Candida/Lodderomyces clade</taxon>
        <taxon>Candida</taxon>
    </lineage>
</organism>
<proteinExistence type="predicted"/>
<feature type="region of interest" description="Disordered" evidence="1">
    <location>
        <begin position="266"/>
        <end position="288"/>
    </location>
</feature>
<feature type="compositionally biased region" description="Basic and acidic residues" evidence="1">
    <location>
        <begin position="266"/>
        <end position="276"/>
    </location>
</feature>
<dbReference type="PANTHER" id="PTHR16291:SF0">
    <property type="entry name" value="NUCLEAR CAP-BINDING PROTEIN SUBUNIT 3"/>
    <property type="match status" value="1"/>
</dbReference>
<accession>A0A9W4U0J6</accession>
<dbReference type="GO" id="GO:0003729">
    <property type="term" value="F:mRNA binding"/>
    <property type="evidence" value="ECO:0007669"/>
    <property type="project" value="InterPro"/>
</dbReference>
<dbReference type="GO" id="GO:0005634">
    <property type="term" value="C:nucleus"/>
    <property type="evidence" value="ECO:0007669"/>
    <property type="project" value="TreeGrafter"/>
</dbReference>
<sequence length="288" mass="33841">MSEPAPYGGYIVKSLEDEKLNEQKLKDESIEVNVDGETQIIRPESIYIKGVDSLSTDEIKSYIEYYLNYTTKTEEEKIIYEQIPYDQQLTFKVEWIDDSSINIVFKTSEDSKRALKTLTVPDININNVEETIFFQAAKSYKPIIEFRKQQSLSNRLGLNNSENGDTQTSGMDEDDTDIELQIRQSFQSDRKIKNASQYSRYYLIHGEPERKPRNNGRRHYNRDRGGSYRPKSRGTEVDEDEDLFADNLKRKKMDIDDEEEDLFADKLKARERDRSPTRTVNFDSYRQR</sequence>
<feature type="region of interest" description="Disordered" evidence="1">
    <location>
        <begin position="155"/>
        <end position="174"/>
    </location>
</feature>
<reference evidence="2" key="1">
    <citation type="submission" date="2022-12" db="EMBL/GenBank/DDBJ databases">
        <authorList>
            <person name="Brejova B."/>
        </authorList>
    </citation>
    <scope>NUCLEOTIDE SEQUENCE</scope>
</reference>
<gene>
    <name evidence="2" type="ORF">CANVERA_P4261</name>
</gene>
<comment type="caution">
    <text evidence="2">The sequence shown here is derived from an EMBL/GenBank/DDBJ whole genome shotgun (WGS) entry which is preliminary data.</text>
</comment>